<dbReference type="Pfam" id="PF07090">
    <property type="entry name" value="GATase1_like"/>
    <property type="match status" value="1"/>
</dbReference>
<feature type="domain" description="Putative glutamine amidotransferase" evidence="1">
    <location>
        <begin position="3"/>
        <end position="246"/>
    </location>
</feature>
<evidence type="ECO:0000313" key="2">
    <source>
        <dbReference type="EMBL" id="MDY5154753.1"/>
    </source>
</evidence>
<dbReference type="PANTHER" id="PTHR37947">
    <property type="entry name" value="BLL2462 PROTEIN"/>
    <property type="match status" value="1"/>
</dbReference>
<proteinExistence type="predicted"/>
<accession>A0AAW9HSY2</accession>
<protein>
    <submittedName>
        <fullName evidence="2">Glutamine amidotransferase</fullName>
    </submittedName>
</protein>
<dbReference type="Gene3D" id="3.40.50.880">
    <property type="match status" value="1"/>
</dbReference>
<dbReference type="AlphaFoldDB" id="A0AAW9HSY2"/>
<dbReference type="InterPro" id="IPR010768">
    <property type="entry name" value="GATase1-like"/>
</dbReference>
<comment type="caution">
    <text evidence="2">The sequence shown here is derived from an EMBL/GenBank/DDBJ whole genome shotgun (WGS) entry which is preliminary data.</text>
</comment>
<dbReference type="SUPFAM" id="SSF52317">
    <property type="entry name" value="Class I glutamine amidotransferase-like"/>
    <property type="match status" value="1"/>
</dbReference>
<dbReference type="EMBL" id="JAWNGC010000003">
    <property type="protein sequence ID" value="MDY5154753.1"/>
    <property type="molecule type" value="Genomic_DNA"/>
</dbReference>
<evidence type="ECO:0000313" key="3">
    <source>
        <dbReference type="Proteomes" id="UP001281731"/>
    </source>
</evidence>
<organism evidence="2 3">
    <name type="scientific">Actinotignum urinale</name>
    <dbReference type="NCBI Taxonomy" id="190146"/>
    <lineage>
        <taxon>Bacteria</taxon>
        <taxon>Bacillati</taxon>
        <taxon>Actinomycetota</taxon>
        <taxon>Actinomycetes</taxon>
        <taxon>Actinomycetales</taxon>
        <taxon>Actinomycetaceae</taxon>
        <taxon>Actinotignum</taxon>
    </lineage>
</organism>
<gene>
    <name evidence="2" type="ORF">R6G80_03315</name>
</gene>
<dbReference type="CDD" id="cd03143">
    <property type="entry name" value="A4_beta-galactosidase_middle_domain"/>
    <property type="match status" value="1"/>
</dbReference>
<name>A0AAW9HSY2_9ACTO</name>
<dbReference type="Proteomes" id="UP001281731">
    <property type="component" value="Unassembled WGS sequence"/>
</dbReference>
<evidence type="ECO:0000259" key="1">
    <source>
        <dbReference type="Pfam" id="PF07090"/>
    </source>
</evidence>
<keyword evidence="2" id="KW-0315">Glutamine amidotransferase</keyword>
<sequence length="250" mass="27617">MSKILLAGESWVSDVVDHKGFDHFPHTQVHIGCAELLSALRNAGHEVTHMRSHDVAVDFPYTVEELNEYDVLILSDIGANTLLLPPQVFEEGKRVPNRLMMIRDWVRSGGGLMMAGGYLSFQGFQAMANYAGTPIEDVLPVRISRWDDRVEAPQGVQGKLTPATHPVTAGLDATWPHLLGYQKLVADVDGQVLAEVNGDPLLVVAEYGRGRSVAFASDISPHWAPQEFMSWSGYQVLFDNIVRWLAKDVA</sequence>
<dbReference type="PANTHER" id="PTHR37947:SF1">
    <property type="entry name" value="BLL2462 PROTEIN"/>
    <property type="match status" value="1"/>
</dbReference>
<dbReference type="RefSeq" id="WP_320756417.1">
    <property type="nucleotide sequence ID" value="NZ_JAWNGC010000003.1"/>
</dbReference>
<dbReference type="InterPro" id="IPR029062">
    <property type="entry name" value="Class_I_gatase-like"/>
</dbReference>
<reference evidence="2" key="1">
    <citation type="submission" date="2023-10" db="EMBL/GenBank/DDBJ databases">
        <title>Whole Genome based description of the genera Actinobaculum and Actinotignum reveals a complex phylogenetic relationship within the species included in the genus Actinotignum.</title>
        <authorList>
            <person name="Jensen C.S."/>
            <person name="Dargis R."/>
            <person name="Kemp M."/>
            <person name="Christensen J.J."/>
        </authorList>
    </citation>
    <scope>NUCLEOTIDE SEQUENCE</scope>
    <source>
        <strain evidence="2">SLA_B511</strain>
    </source>
</reference>